<dbReference type="EMBL" id="MARB01000051">
    <property type="protein sequence ID" value="ODJ85592.1"/>
    <property type="molecule type" value="Genomic_DNA"/>
</dbReference>
<protein>
    <submittedName>
        <fullName evidence="1">Uncharacterized protein</fullName>
    </submittedName>
</protein>
<keyword evidence="2" id="KW-1185">Reference proteome</keyword>
<sequence>MPMLGVHKPNTVFIGFAWNQLADQSRLLPTQLGGFFCSYSDLMHFTEQTEMGSAEIGEFLTASTFRLFTHREAFRNKMLGILIPHYMSATQEINRRMRNAGNSAGDPDLTYRELSQVIEKMESYNKHVVLMAMPVRDNTYELDPELINLVKSEGVTLLDYRSPVFITDNLFLDEMHLNENGSALLTQQLVVDFAKVRSTLPQ</sequence>
<comment type="caution">
    <text evidence="1">The sequence shown here is derived from an EMBL/GenBank/DDBJ whole genome shotgun (WGS) entry which is preliminary data.</text>
</comment>
<organism evidence="1 2">
    <name type="scientific">Candidatus Thiodiazotropha endolucinida</name>
    <dbReference type="NCBI Taxonomy" id="1655433"/>
    <lineage>
        <taxon>Bacteria</taxon>
        <taxon>Pseudomonadati</taxon>
        <taxon>Pseudomonadota</taxon>
        <taxon>Gammaproteobacteria</taxon>
        <taxon>Chromatiales</taxon>
        <taxon>Sedimenticolaceae</taxon>
        <taxon>Candidatus Thiodiazotropha</taxon>
    </lineage>
</organism>
<gene>
    <name evidence="1" type="ORF">CODIS_41930</name>
</gene>
<evidence type="ECO:0000313" key="1">
    <source>
        <dbReference type="EMBL" id="ODJ85592.1"/>
    </source>
</evidence>
<dbReference type="GO" id="GO:0016788">
    <property type="term" value="F:hydrolase activity, acting on ester bonds"/>
    <property type="evidence" value="ECO:0007669"/>
    <property type="project" value="UniProtKB-ARBA"/>
</dbReference>
<name>A0A7Z0VHB4_9GAMM</name>
<dbReference type="AlphaFoldDB" id="A0A7Z0VHB4"/>
<dbReference type="Proteomes" id="UP000094769">
    <property type="component" value="Unassembled WGS sequence"/>
</dbReference>
<proteinExistence type="predicted"/>
<dbReference type="SUPFAM" id="SSF52266">
    <property type="entry name" value="SGNH hydrolase"/>
    <property type="match status" value="1"/>
</dbReference>
<dbReference type="InterPro" id="IPR036514">
    <property type="entry name" value="SGNH_hydro_sf"/>
</dbReference>
<reference evidence="1 2" key="1">
    <citation type="submission" date="2016-06" db="EMBL/GenBank/DDBJ databases">
        <title>Genome sequence of endosymbiont of Candidatus Endolucinida thiodiazotropha.</title>
        <authorList>
            <person name="Poehlein A."/>
            <person name="Koenig S."/>
            <person name="Heiden S.E."/>
            <person name="Thuermer A."/>
            <person name="Voget S."/>
            <person name="Daniel R."/>
            <person name="Markert S."/>
            <person name="Gros O."/>
            <person name="Schweder T."/>
        </authorList>
    </citation>
    <scope>NUCLEOTIDE SEQUENCE [LARGE SCALE GENOMIC DNA]</scope>
    <source>
        <strain evidence="1 2">COS</strain>
    </source>
</reference>
<dbReference type="Gene3D" id="3.40.50.1110">
    <property type="entry name" value="SGNH hydrolase"/>
    <property type="match status" value="1"/>
</dbReference>
<accession>A0A7Z0VHB4</accession>
<evidence type="ECO:0000313" key="2">
    <source>
        <dbReference type="Proteomes" id="UP000094769"/>
    </source>
</evidence>